<feature type="transmembrane region" description="Helical" evidence="1">
    <location>
        <begin position="24"/>
        <end position="44"/>
    </location>
</feature>
<dbReference type="EMBL" id="CP041722">
    <property type="protein sequence ID" value="QEX39836.1"/>
    <property type="molecule type" value="Genomic_DNA"/>
</dbReference>
<evidence type="ECO:0000313" key="5">
    <source>
        <dbReference type="Proteomes" id="UP000325462"/>
    </source>
</evidence>
<keyword evidence="5" id="KW-1185">Reference proteome</keyword>
<dbReference type="EMBL" id="SCHB01000004">
    <property type="protein sequence ID" value="TBW72263.1"/>
    <property type="molecule type" value="Genomic_DNA"/>
</dbReference>
<keyword evidence="1" id="KW-0812">Transmembrane</keyword>
<reference evidence="2 5" key="2">
    <citation type="submission" date="2019-07" db="EMBL/GenBank/DDBJ databases">
        <title>Comparative genome analysis of staphylococcus lugdunensis shows clonal complex-dependent diversity of the putative virulence factor, ess/type vii locus.</title>
        <authorList>
            <person name="Lebeurre J."/>
            <person name="Dahyot S."/>
            <person name="Diene S."/>
            <person name="Paulay A."/>
            <person name="Aubourg M."/>
            <person name="Argemi X."/>
            <person name="Giard J.-C."/>
            <person name="Tournier I."/>
            <person name="Francois P."/>
            <person name="Pestel-Caron M."/>
        </authorList>
    </citation>
    <scope>NUCLEOTIDE SEQUENCE [LARGE SCALE GENOMIC DNA]</scope>
    <source>
        <strain evidence="2 5">SL13</strain>
    </source>
</reference>
<keyword evidence="1" id="KW-0472">Membrane</keyword>
<organism evidence="3 4">
    <name type="scientific">Staphylococcus lugdunensis</name>
    <dbReference type="NCBI Taxonomy" id="28035"/>
    <lineage>
        <taxon>Bacteria</taxon>
        <taxon>Bacillati</taxon>
        <taxon>Bacillota</taxon>
        <taxon>Bacilli</taxon>
        <taxon>Bacillales</taxon>
        <taxon>Staphylococcaceae</taxon>
        <taxon>Staphylococcus</taxon>
    </lineage>
</organism>
<evidence type="ECO:0000256" key="1">
    <source>
        <dbReference type="SAM" id="Phobius"/>
    </source>
</evidence>
<dbReference type="AlphaFoldDB" id="A0A4V2KVP7"/>
<reference evidence="3 4" key="1">
    <citation type="journal article" date="2019" name="Sci. Transl. Med.">
        <title>Quorum sensing between bacterial species on the skin protects against epidermal injury in atopic dermatitis.</title>
        <authorList>
            <person name="Williams M.R."/>
        </authorList>
    </citation>
    <scope>NUCLEOTIDE SEQUENCE [LARGE SCALE GENOMIC DNA]</scope>
    <source>
        <strain evidence="3 4">E7</strain>
    </source>
</reference>
<dbReference type="Proteomes" id="UP000325462">
    <property type="component" value="Chromosome"/>
</dbReference>
<evidence type="ECO:0000313" key="2">
    <source>
        <dbReference type="EMBL" id="QEX39836.1"/>
    </source>
</evidence>
<evidence type="ECO:0000313" key="3">
    <source>
        <dbReference type="EMBL" id="TBW72263.1"/>
    </source>
</evidence>
<accession>A0A4V2KVP7</accession>
<dbReference type="Proteomes" id="UP000293637">
    <property type="component" value="Unassembled WGS sequence"/>
</dbReference>
<gene>
    <name evidence="3" type="ORF">EQ812_07450</name>
    <name evidence="2" type="ORF">FO454_08990</name>
</gene>
<evidence type="ECO:0000313" key="4">
    <source>
        <dbReference type="Proteomes" id="UP000293637"/>
    </source>
</evidence>
<keyword evidence="1" id="KW-1133">Transmembrane helix</keyword>
<protein>
    <submittedName>
        <fullName evidence="3">Uncharacterized protein</fullName>
    </submittedName>
</protein>
<sequence>MLLLVILLYKVKEAKQLVPSFFLITFMQDIFYFFQNILFLIIILF</sequence>
<name>A0A4V2KVP7_STALU</name>
<proteinExistence type="predicted"/>